<evidence type="ECO:0000256" key="5">
    <source>
        <dbReference type="PROSITE-ProRule" id="PRU00169"/>
    </source>
</evidence>
<dbReference type="SMART" id="SM00850">
    <property type="entry name" value="LytTR"/>
    <property type="match status" value="1"/>
</dbReference>
<evidence type="ECO:0000256" key="1">
    <source>
        <dbReference type="ARBA" id="ARBA00022490"/>
    </source>
</evidence>
<dbReference type="PROSITE" id="PS50110">
    <property type="entry name" value="RESPONSE_REGULATORY"/>
    <property type="match status" value="1"/>
</dbReference>
<evidence type="ECO:0000313" key="7">
    <source>
        <dbReference type="EMBL" id="SFB46458.1"/>
    </source>
</evidence>
<dbReference type="Proteomes" id="UP000198790">
    <property type="component" value="Unassembled WGS sequence"/>
</dbReference>
<feature type="modified residue" description="4-aspartylphosphate" evidence="5">
    <location>
        <position position="57"/>
    </location>
</feature>
<sequence>MKEILQIGILDDELGPRVILAEHISGIPGFAIQFSTDDPFWALSEALNQRIDILITDIKMPGLSGLELAKKISHLNIPIIFCSVYDKYGVDSFKVNAVDYLLKPPKFFDVSEALYKAKMSIDKSSTSNANIDEDIILIKQQTDLKHVMLRPREIQFMEQQDVFTLIFLDSGDEIKTRSKFSSSLEKVNRPFLVRVHRSYAVNYLKIKALDQAYCYMEKGHKIPIGKEFRKEFTTYLHTKTVV</sequence>
<gene>
    <name evidence="7" type="ORF">SAMN04489723_111121</name>
</gene>
<comment type="function">
    <text evidence="4">Required for high-level post-exponential phase expression of a series of secreted proteins.</text>
</comment>
<keyword evidence="7" id="KW-0238">DNA-binding</keyword>
<dbReference type="GO" id="GO:0000156">
    <property type="term" value="F:phosphorelay response regulator activity"/>
    <property type="evidence" value="ECO:0007669"/>
    <property type="project" value="InterPro"/>
</dbReference>
<keyword evidence="3" id="KW-0010">Activator</keyword>
<evidence type="ECO:0000256" key="2">
    <source>
        <dbReference type="ARBA" id="ARBA00023012"/>
    </source>
</evidence>
<protein>
    <submittedName>
        <fullName evidence="7">DNA-binding response regulator, LytR/AlgR family</fullName>
    </submittedName>
</protein>
<evidence type="ECO:0000259" key="6">
    <source>
        <dbReference type="PROSITE" id="PS50110"/>
    </source>
</evidence>
<accession>A0A1I1BCI8</accession>
<dbReference type="Pfam" id="PF00072">
    <property type="entry name" value="Response_reg"/>
    <property type="match status" value="1"/>
</dbReference>
<dbReference type="OrthoDB" id="822409at2"/>
<name>A0A1I1BCI8_9BACT</name>
<dbReference type="Pfam" id="PF04397">
    <property type="entry name" value="LytTR"/>
    <property type="match status" value="1"/>
</dbReference>
<organism evidence="7 8">
    <name type="scientific">Algoriphagus aquimarinus</name>
    <dbReference type="NCBI Taxonomy" id="237018"/>
    <lineage>
        <taxon>Bacteria</taxon>
        <taxon>Pseudomonadati</taxon>
        <taxon>Bacteroidota</taxon>
        <taxon>Cytophagia</taxon>
        <taxon>Cytophagales</taxon>
        <taxon>Cyclobacteriaceae</taxon>
        <taxon>Algoriphagus</taxon>
    </lineage>
</organism>
<dbReference type="RefSeq" id="WP_092898839.1">
    <property type="nucleotide sequence ID" value="NZ_FOKK01000011.1"/>
</dbReference>
<dbReference type="InterPro" id="IPR007492">
    <property type="entry name" value="LytTR_DNA-bd_dom"/>
</dbReference>
<reference evidence="7 8" key="1">
    <citation type="submission" date="2016-10" db="EMBL/GenBank/DDBJ databases">
        <authorList>
            <person name="de Groot N.N."/>
        </authorList>
    </citation>
    <scope>NUCLEOTIDE SEQUENCE [LARGE SCALE GENOMIC DNA]</scope>
    <source>
        <strain evidence="7 8">DSM 23399</strain>
    </source>
</reference>
<evidence type="ECO:0000256" key="3">
    <source>
        <dbReference type="ARBA" id="ARBA00023159"/>
    </source>
</evidence>
<keyword evidence="5" id="KW-0597">Phosphoprotein</keyword>
<proteinExistence type="predicted"/>
<dbReference type="SMART" id="SM00448">
    <property type="entry name" value="REC"/>
    <property type="match status" value="1"/>
</dbReference>
<keyword evidence="1" id="KW-0963">Cytoplasm</keyword>
<dbReference type="SUPFAM" id="SSF52172">
    <property type="entry name" value="CheY-like"/>
    <property type="match status" value="1"/>
</dbReference>
<dbReference type="GO" id="GO:0003677">
    <property type="term" value="F:DNA binding"/>
    <property type="evidence" value="ECO:0007669"/>
    <property type="project" value="UniProtKB-KW"/>
</dbReference>
<keyword evidence="8" id="KW-1185">Reference proteome</keyword>
<dbReference type="Gene3D" id="3.40.50.2300">
    <property type="match status" value="1"/>
</dbReference>
<keyword evidence="2" id="KW-0902">Two-component regulatory system</keyword>
<dbReference type="EMBL" id="FOKK01000011">
    <property type="protein sequence ID" value="SFB46458.1"/>
    <property type="molecule type" value="Genomic_DNA"/>
</dbReference>
<dbReference type="AlphaFoldDB" id="A0A1I1BCI8"/>
<dbReference type="InterPro" id="IPR046947">
    <property type="entry name" value="LytR-like"/>
</dbReference>
<dbReference type="PANTHER" id="PTHR37299">
    <property type="entry name" value="TRANSCRIPTIONAL REGULATOR-RELATED"/>
    <property type="match status" value="1"/>
</dbReference>
<evidence type="ECO:0000313" key="8">
    <source>
        <dbReference type="Proteomes" id="UP000198790"/>
    </source>
</evidence>
<dbReference type="InterPro" id="IPR011006">
    <property type="entry name" value="CheY-like_superfamily"/>
</dbReference>
<dbReference type="InterPro" id="IPR001789">
    <property type="entry name" value="Sig_transdc_resp-reg_receiver"/>
</dbReference>
<dbReference type="PANTHER" id="PTHR37299:SF3">
    <property type="entry name" value="STAGE 0 SPORULATION PROTEIN A HOMOLOG"/>
    <property type="match status" value="1"/>
</dbReference>
<dbReference type="STRING" id="237018.SAMN04489723_111121"/>
<feature type="domain" description="Response regulatory" evidence="6">
    <location>
        <begin position="6"/>
        <end position="118"/>
    </location>
</feature>
<evidence type="ECO:0000256" key="4">
    <source>
        <dbReference type="ARBA" id="ARBA00037164"/>
    </source>
</evidence>
<dbReference type="Gene3D" id="2.40.50.1020">
    <property type="entry name" value="LytTr DNA-binding domain"/>
    <property type="match status" value="1"/>
</dbReference>